<evidence type="ECO:0000313" key="7">
    <source>
        <dbReference type="EMBL" id="MCJ2380949.1"/>
    </source>
</evidence>
<organism evidence="7 8">
    <name type="scientific">Parabacteroides faecalis</name>
    <dbReference type="NCBI Taxonomy" id="2924040"/>
    <lineage>
        <taxon>Bacteria</taxon>
        <taxon>Pseudomonadati</taxon>
        <taxon>Bacteroidota</taxon>
        <taxon>Bacteroidia</taxon>
        <taxon>Bacteroidales</taxon>
        <taxon>Tannerellaceae</taxon>
        <taxon>Parabacteroides</taxon>
    </lineage>
</organism>
<dbReference type="RefSeq" id="WP_022456944.1">
    <property type="nucleotide sequence ID" value="NZ_JAKZMM010000023.1"/>
</dbReference>
<dbReference type="Pfam" id="PF08281">
    <property type="entry name" value="Sigma70_r4_2"/>
    <property type="match status" value="1"/>
</dbReference>
<dbReference type="Gene3D" id="1.10.1740.10">
    <property type="match status" value="1"/>
</dbReference>
<keyword evidence="8" id="KW-1185">Reference proteome</keyword>
<dbReference type="SUPFAM" id="SSF88659">
    <property type="entry name" value="Sigma3 and sigma4 domains of RNA polymerase sigma factors"/>
    <property type="match status" value="1"/>
</dbReference>
<feature type="domain" description="RNA polymerase sigma-70 region 2" evidence="5">
    <location>
        <begin position="25"/>
        <end position="90"/>
    </location>
</feature>
<reference evidence="7 8" key="1">
    <citation type="submission" date="2022-03" db="EMBL/GenBank/DDBJ databases">
        <title>Parabacteroides sp. nov. isolated from swine feces.</title>
        <authorList>
            <person name="Bak J.E."/>
        </authorList>
    </citation>
    <scope>NUCLEOTIDE SEQUENCE [LARGE SCALE GENOMIC DNA]</scope>
    <source>
        <strain evidence="7 8">AGMB00274</strain>
    </source>
</reference>
<evidence type="ECO:0000256" key="2">
    <source>
        <dbReference type="ARBA" id="ARBA00023015"/>
    </source>
</evidence>
<proteinExistence type="inferred from homology"/>
<sequence length="192" mass="22210">MEGLSDTYYINRILAGDTSCFACLLDKYSQPLFALIFRIVQNREDAEELTEDVFIKAFRQLESFRGEGNFANWLYRIAYNMAISAVRKKKMEYLSIEDSQLTNVSEEEVQEALGSYGTAQQLEWLDRALAQLPPDDRALILLFYIEEKSLDDLTGITGLSLSNLKVKLHRIRKKLYVLLTEEEKNQDVVHKK</sequence>
<evidence type="ECO:0000259" key="5">
    <source>
        <dbReference type="Pfam" id="PF04542"/>
    </source>
</evidence>
<dbReference type="InterPro" id="IPR014284">
    <property type="entry name" value="RNA_pol_sigma-70_dom"/>
</dbReference>
<dbReference type="PANTHER" id="PTHR43133:SF45">
    <property type="entry name" value="RNA POLYMERASE ECF-TYPE SIGMA FACTOR"/>
    <property type="match status" value="1"/>
</dbReference>
<dbReference type="InterPro" id="IPR007627">
    <property type="entry name" value="RNA_pol_sigma70_r2"/>
</dbReference>
<dbReference type="PANTHER" id="PTHR43133">
    <property type="entry name" value="RNA POLYMERASE ECF-TYPE SIGMA FACTO"/>
    <property type="match status" value="1"/>
</dbReference>
<evidence type="ECO:0000313" key="8">
    <source>
        <dbReference type="Proteomes" id="UP001165444"/>
    </source>
</evidence>
<dbReference type="Gene3D" id="1.10.10.10">
    <property type="entry name" value="Winged helix-like DNA-binding domain superfamily/Winged helix DNA-binding domain"/>
    <property type="match status" value="1"/>
</dbReference>
<dbReference type="InterPro" id="IPR013324">
    <property type="entry name" value="RNA_pol_sigma_r3/r4-like"/>
</dbReference>
<dbReference type="SUPFAM" id="SSF88946">
    <property type="entry name" value="Sigma2 domain of RNA polymerase sigma factors"/>
    <property type="match status" value="1"/>
</dbReference>
<accession>A0ABT0C1R0</accession>
<dbReference type="InterPro" id="IPR013249">
    <property type="entry name" value="RNA_pol_sigma70_r4_t2"/>
</dbReference>
<dbReference type="NCBIfam" id="TIGR02937">
    <property type="entry name" value="sigma70-ECF"/>
    <property type="match status" value="1"/>
</dbReference>
<evidence type="ECO:0000256" key="4">
    <source>
        <dbReference type="ARBA" id="ARBA00023163"/>
    </source>
</evidence>
<name>A0ABT0C1R0_9BACT</name>
<comment type="similarity">
    <text evidence="1">Belongs to the sigma-70 factor family. ECF subfamily.</text>
</comment>
<protein>
    <submittedName>
        <fullName evidence="7">RNA polymerase sigma factor</fullName>
    </submittedName>
</protein>
<evidence type="ECO:0000259" key="6">
    <source>
        <dbReference type="Pfam" id="PF08281"/>
    </source>
</evidence>
<dbReference type="Pfam" id="PF04542">
    <property type="entry name" value="Sigma70_r2"/>
    <property type="match status" value="1"/>
</dbReference>
<dbReference type="InterPro" id="IPR013325">
    <property type="entry name" value="RNA_pol_sigma_r2"/>
</dbReference>
<comment type="caution">
    <text evidence="7">The sequence shown here is derived from an EMBL/GenBank/DDBJ whole genome shotgun (WGS) entry which is preliminary data.</text>
</comment>
<evidence type="ECO:0000256" key="3">
    <source>
        <dbReference type="ARBA" id="ARBA00023082"/>
    </source>
</evidence>
<dbReference type="CDD" id="cd06171">
    <property type="entry name" value="Sigma70_r4"/>
    <property type="match status" value="1"/>
</dbReference>
<keyword evidence="4" id="KW-0804">Transcription</keyword>
<dbReference type="InterPro" id="IPR039425">
    <property type="entry name" value="RNA_pol_sigma-70-like"/>
</dbReference>
<dbReference type="Proteomes" id="UP001165444">
    <property type="component" value="Unassembled WGS sequence"/>
</dbReference>
<dbReference type="EMBL" id="JAKZMM010000023">
    <property type="protein sequence ID" value="MCJ2380949.1"/>
    <property type="molecule type" value="Genomic_DNA"/>
</dbReference>
<keyword evidence="2" id="KW-0805">Transcription regulation</keyword>
<evidence type="ECO:0000256" key="1">
    <source>
        <dbReference type="ARBA" id="ARBA00010641"/>
    </source>
</evidence>
<keyword evidence="3" id="KW-0731">Sigma factor</keyword>
<feature type="domain" description="RNA polymerase sigma factor 70 region 4 type 2" evidence="6">
    <location>
        <begin position="123"/>
        <end position="175"/>
    </location>
</feature>
<dbReference type="InterPro" id="IPR036388">
    <property type="entry name" value="WH-like_DNA-bd_sf"/>
</dbReference>
<gene>
    <name evidence="7" type="ORF">MUN53_10060</name>
</gene>